<dbReference type="SMART" id="SM00698">
    <property type="entry name" value="MORN"/>
    <property type="match status" value="2"/>
</dbReference>
<comment type="subcellular location">
    <subcellularLocation>
        <location evidence="1">Cell projection</location>
        <location evidence="1">Cilium</location>
        <location evidence="1">Flagellum</location>
    </subcellularLocation>
</comment>
<proteinExistence type="evidence at transcript level"/>
<keyword evidence="3" id="KW-0677">Repeat</keyword>
<evidence type="ECO:0000313" key="7">
    <source>
        <dbReference type="EMBL" id="CAD7013197.1"/>
    </source>
</evidence>
<dbReference type="AlphaFoldDB" id="W8C4C7"/>
<dbReference type="InterPro" id="IPR042814">
    <property type="entry name" value="Morn5"/>
</dbReference>
<evidence type="ECO:0000256" key="2">
    <source>
        <dbReference type="ARBA" id="ARBA00016322"/>
    </source>
</evidence>
<dbReference type="PANTHER" id="PTHR46437:SF1">
    <property type="entry name" value="MORN REPEAT-CONTAINING PROTEIN 5"/>
    <property type="match status" value="1"/>
</dbReference>
<dbReference type="GeneID" id="105664538"/>
<protein>
    <recommendedName>
        <fullName evidence="2">MORN repeat-containing protein 5</fullName>
    </recommendedName>
</protein>
<dbReference type="OrthoDB" id="300500at2759"/>
<evidence type="ECO:0000256" key="4">
    <source>
        <dbReference type="ARBA" id="ARBA00022846"/>
    </source>
</evidence>
<keyword evidence="5" id="KW-0969">Cilium</keyword>
<evidence type="ECO:0000256" key="3">
    <source>
        <dbReference type="ARBA" id="ARBA00022737"/>
    </source>
</evidence>
<evidence type="ECO:0000313" key="8">
    <source>
        <dbReference type="EMBL" id="JAC04174.1"/>
    </source>
</evidence>
<dbReference type="Pfam" id="PF02493">
    <property type="entry name" value="MORN"/>
    <property type="match status" value="2"/>
</dbReference>
<reference evidence="8" key="2">
    <citation type="journal article" date="2014" name="BMC Genomics">
        <title>A genomic perspective to assessing quality of mass-reared SIT flies used in Mediterranean fruit fly (Ceratitis capitata) eradication in California.</title>
        <authorList>
            <person name="Calla B."/>
            <person name="Hall B."/>
            <person name="Hou S."/>
            <person name="Geib S.M."/>
        </authorList>
    </citation>
    <scope>NUCLEOTIDE SEQUENCE</scope>
</reference>
<dbReference type="KEGG" id="ccat:105664538"/>
<dbReference type="GO" id="GO:0031514">
    <property type="term" value="C:motile cilium"/>
    <property type="evidence" value="ECO:0007669"/>
    <property type="project" value="UniProtKB-SubCell"/>
</dbReference>
<keyword evidence="6" id="KW-0966">Cell projection</keyword>
<name>W8C4C7_CERCA</name>
<dbReference type="Gene3D" id="2.20.110.10">
    <property type="entry name" value="Histone H3 K4-specific methyltransferase SET7/9 N-terminal domain"/>
    <property type="match status" value="1"/>
</dbReference>
<keyword evidence="9" id="KW-1185">Reference proteome</keyword>
<dbReference type="Proteomes" id="UP000606786">
    <property type="component" value="Unassembled WGS sequence"/>
</dbReference>
<accession>W8C4C7</accession>
<evidence type="ECO:0000256" key="5">
    <source>
        <dbReference type="ARBA" id="ARBA00023069"/>
    </source>
</evidence>
<reference evidence="7" key="3">
    <citation type="submission" date="2020-11" db="EMBL/GenBank/DDBJ databases">
        <authorList>
            <person name="Whitehead M."/>
        </authorList>
    </citation>
    <scope>NUCLEOTIDE SEQUENCE</scope>
    <source>
        <strain evidence="7">EGII</strain>
    </source>
</reference>
<evidence type="ECO:0000256" key="6">
    <source>
        <dbReference type="ARBA" id="ARBA00023273"/>
    </source>
</evidence>
<dbReference type="SUPFAM" id="SSF82185">
    <property type="entry name" value="Histone H3 K4-specific methyltransferase SET7/9 N-terminal domain"/>
    <property type="match status" value="1"/>
</dbReference>
<organism evidence="8">
    <name type="scientific">Ceratitis capitata</name>
    <name type="common">Mediterranean fruit fly</name>
    <name type="synonym">Tephritis capitata</name>
    <dbReference type="NCBI Taxonomy" id="7213"/>
    <lineage>
        <taxon>Eukaryota</taxon>
        <taxon>Metazoa</taxon>
        <taxon>Ecdysozoa</taxon>
        <taxon>Arthropoda</taxon>
        <taxon>Hexapoda</taxon>
        <taxon>Insecta</taxon>
        <taxon>Pterygota</taxon>
        <taxon>Neoptera</taxon>
        <taxon>Endopterygota</taxon>
        <taxon>Diptera</taxon>
        <taxon>Brachycera</taxon>
        <taxon>Muscomorpha</taxon>
        <taxon>Tephritoidea</taxon>
        <taxon>Tephritidae</taxon>
        <taxon>Ceratitis</taxon>
        <taxon>Ceratitis</taxon>
    </lineage>
</organism>
<sequence>MHRSVKFCTGSNYVGIYNNPMNCMEGYGLYVYPDGSEYQGFFRRGRFHGYGRLTMAAPYAFTFIGEFHNGELAIINEMIYPDGLIFNADFKNGKLNTDNWPYLSKTDRRYTRELCLDLTPVVPEEPIARYGARSLKPKCYDTEEGVFVEKSRFITQIPPPFYHLRFVNCDKELEWIQKYCRHEDTDNPYEPDEASGREIIETNIKATTELGENLYSCTCNVSKPDGLEKLCRRGFREGDVSSSTSAFSNGYRELSSSSSASSFITKPLKRDLKLMCDNEVAQLGLKPNDLGSGFWV</sequence>
<dbReference type="EMBL" id="CAJHJT010000056">
    <property type="protein sequence ID" value="CAD7013197.1"/>
    <property type="molecule type" value="Genomic_DNA"/>
</dbReference>
<reference evidence="8" key="1">
    <citation type="submission" date="2013-07" db="EMBL/GenBank/DDBJ databases">
        <authorList>
            <person name="Geib S."/>
        </authorList>
    </citation>
    <scope>NUCLEOTIDE SEQUENCE</scope>
</reference>
<dbReference type="PANTHER" id="PTHR46437">
    <property type="entry name" value="MORN REPEAT-CONTAINING PROTEIN 5"/>
    <property type="match status" value="1"/>
</dbReference>
<keyword evidence="4" id="KW-0282">Flagellum</keyword>
<evidence type="ECO:0000313" key="9">
    <source>
        <dbReference type="Proteomes" id="UP000606786"/>
    </source>
</evidence>
<evidence type="ECO:0000256" key="1">
    <source>
        <dbReference type="ARBA" id="ARBA00004230"/>
    </source>
</evidence>
<gene>
    <name evidence="8" type="primary">MORN5</name>
    <name evidence="7" type="ORF">CCAP1982_LOCUS21268</name>
</gene>
<dbReference type="InterPro" id="IPR003409">
    <property type="entry name" value="MORN"/>
</dbReference>
<dbReference type="EMBL" id="GAMC01002382">
    <property type="protein sequence ID" value="JAC04174.1"/>
    <property type="molecule type" value="mRNA"/>
</dbReference>